<comment type="caution">
    <text evidence="2">The sequence shown here is derived from an EMBL/GenBank/DDBJ whole genome shotgun (WGS) entry which is preliminary data.</text>
</comment>
<evidence type="ECO:0000313" key="2">
    <source>
        <dbReference type="EMBL" id="KAF6838648.1"/>
    </source>
</evidence>
<dbReference type="EMBL" id="WIGM01000125">
    <property type="protein sequence ID" value="KAF6838648.1"/>
    <property type="molecule type" value="Genomic_DNA"/>
</dbReference>
<feature type="region of interest" description="Disordered" evidence="1">
    <location>
        <begin position="1"/>
        <end position="39"/>
    </location>
</feature>
<organism evidence="2 3">
    <name type="scientific">Colletotrichum musicola</name>
    <dbReference type="NCBI Taxonomy" id="2175873"/>
    <lineage>
        <taxon>Eukaryota</taxon>
        <taxon>Fungi</taxon>
        <taxon>Dikarya</taxon>
        <taxon>Ascomycota</taxon>
        <taxon>Pezizomycotina</taxon>
        <taxon>Sordariomycetes</taxon>
        <taxon>Hypocreomycetidae</taxon>
        <taxon>Glomerellales</taxon>
        <taxon>Glomerellaceae</taxon>
        <taxon>Colletotrichum</taxon>
        <taxon>Colletotrichum orchidearum species complex</taxon>
    </lineage>
</organism>
<dbReference type="OrthoDB" id="4845036at2759"/>
<sequence length="92" mass="9625">MPTSSTAAVRGFNPSTGTSPPLSPTRPADRPAIAVPSEPGYSARRFIDSPVAYEQQLRPPLLASVPPAEDPEAVGRARMAAILAEIGFPVTK</sequence>
<evidence type="ECO:0000313" key="3">
    <source>
        <dbReference type="Proteomes" id="UP000639643"/>
    </source>
</evidence>
<dbReference type="AlphaFoldDB" id="A0A8H6KWN2"/>
<dbReference type="Proteomes" id="UP000639643">
    <property type="component" value="Unassembled WGS sequence"/>
</dbReference>
<keyword evidence="3" id="KW-1185">Reference proteome</keyword>
<reference evidence="2" key="1">
    <citation type="journal article" date="2020" name="Phytopathology">
        <title>Genome Sequence Resources of Colletotrichum truncatum, C. plurivorum, C. musicola, and C. sojae: Four Species Pathogenic to Soybean (Glycine max).</title>
        <authorList>
            <person name="Rogerio F."/>
            <person name="Boufleur T.R."/>
            <person name="Ciampi-Guillardi M."/>
            <person name="Sukno S.A."/>
            <person name="Thon M.R."/>
            <person name="Massola Junior N.S."/>
            <person name="Baroncelli R."/>
        </authorList>
    </citation>
    <scope>NUCLEOTIDE SEQUENCE</scope>
    <source>
        <strain evidence="2">LFN0074</strain>
    </source>
</reference>
<evidence type="ECO:0000256" key="1">
    <source>
        <dbReference type="SAM" id="MobiDB-lite"/>
    </source>
</evidence>
<gene>
    <name evidence="2" type="ORF">CMUS01_04561</name>
</gene>
<name>A0A8H6KWN2_9PEZI</name>
<protein>
    <submittedName>
        <fullName evidence="2">Uncharacterized protein</fullName>
    </submittedName>
</protein>
<accession>A0A8H6KWN2</accession>
<proteinExistence type="predicted"/>